<protein>
    <submittedName>
        <fullName evidence="2">Uncharacterized protein</fullName>
    </submittedName>
</protein>
<dbReference type="AlphaFoldDB" id="A0AAV7NYA9"/>
<evidence type="ECO:0000256" key="1">
    <source>
        <dbReference type="SAM" id="Phobius"/>
    </source>
</evidence>
<organism evidence="2 3">
    <name type="scientific">Pleurodeles waltl</name>
    <name type="common">Iberian ribbed newt</name>
    <dbReference type="NCBI Taxonomy" id="8319"/>
    <lineage>
        <taxon>Eukaryota</taxon>
        <taxon>Metazoa</taxon>
        <taxon>Chordata</taxon>
        <taxon>Craniata</taxon>
        <taxon>Vertebrata</taxon>
        <taxon>Euteleostomi</taxon>
        <taxon>Amphibia</taxon>
        <taxon>Batrachia</taxon>
        <taxon>Caudata</taxon>
        <taxon>Salamandroidea</taxon>
        <taxon>Salamandridae</taxon>
        <taxon>Pleurodelinae</taxon>
        <taxon>Pleurodeles</taxon>
    </lineage>
</organism>
<keyword evidence="3" id="KW-1185">Reference proteome</keyword>
<dbReference type="EMBL" id="JANPWB010000012">
    <property type="protein sequence ID" value="KAJ1120871.1"/>
    <property type="molecule type" value="Genomic_DNA"/>
</dbReference>
<feature type="transmembrane region" description="Helical" evidence="1">
    <location>
        <begin position="131"/>
        <end position="152"/>
    </location>
</feature>
<reference evidence="2" key="1">
    <citation type="journal article" date="2022" name="bioRxiv">
        <title>Sequencing and chromosome-scale assembly of the giantPleurodeles waltlgenome.</title>
        <authorList>
            <person name="Brown T."/>
            <person name="Elewa A."/>
            <person name="Iarovenko S."/>
            <person name="Subramanian E."/>
            <person name="Araus A.J."/>
            <person name="Petzold A."/>
            <person name="Susuki M."/>
            <person name="Suzuki K.-i.T."/>
            <person name="Hayashi T."/>
            <person name="Toyoda A."/>
            <person name="Oliveira C."/>
            <person name="Osipova E."/>
            <person name="Leigh N.D."/>
            <person name="Simon A."/>
            <person name="Yun M.H."/>
        </authorList>
    </citation>
    <scope>NUCLEOTIDE SEQUENCE</scope>
    <source>
        <strain evidence="2">20211129_DDA</strain>
        <tissue evidence="2">Liver</tissue>
    </source>
</reference>
<sequence>MQDRLLMSLQEEAARGARSGLLFPQLGSHVGFCGDRVSRAGLGSRLSRPWGQRSLVSINELQRREGSRESSSSQLQDSRDLVDWKITEVNCSLGDLKVAAQNFTKEVLRDLRSVVEADLLDDVLLNSEMEYEVYMCIAAMLDLLYILTLYIINHFRSAISQKGVS</sequence>
<evidence type="ECO:0000313" key="3">
    <source>
        <dbReference type="Proteomes" id="UP001066276"/>
    </source>
</evidence>
<name>A0AAV7NYA9_PLEWA</name>
<proteinExistence type="predicted"/>
<comment type="caution">
    <text evidence="2">The sequence shown here is derived from an EMBL/GenBank/DDBJ whole genome shotgun (WGS) entry which is preliminary data.</text>
</comment>
<accession>A0AAV7NYA9</accession>
<keyword evidence="1" id="KW-0472">Membrane</keyword>
<keyword evidence="1" id="KW-1133">Transmembrane helix</keyword>
<gene>
    <name evidence="2" type="ORF">NDU88_009020</name>
</gene>
<keyword evidence="1" id="KW-0812">Transmembrane</keyword>
<dbReference type="Proteomes" id="UP001066276">
    <property type="component" value="Chromosome 8"/>
</dbReference>
<evidence type="ECO:0000313" key="2">
    <source>
        <dbReference type="EMBL" id="KAJ1120871.1"/>
    </source>
</evidence>